<evidence type="ECO:0000256" key="6">
    <source>
        <dbReference type="ARBA" id="ARBA00022692"/>
    </source>
</evidence>
<dbReference type="CDD" id="cd01347">
    <property type="entry name" value="ligand_gated_channel"/>
    <property type="match status" value="1"/>
</dbReference>
<dbReference type="Pfam" id="PF13715">
    <property type="entry name" value="CarbopepD_reg_2"/>
    <property type="match status" value="1"/>
</dbReference>
<dbReference type="NCBIfam" id="TIGR01783">
    <property type="entry name" value="TonB-siderophor"/>
    <property type="match status" value="1"/>
</dbReference>
<keyword evidence="9" id="KW-0406">Ion transport</keyword>
<evidence type="ECO:0000256" key="12">
    <source>
        <dbReference type="ARBA" id="ARBA00023170"/>
    </source>
</evidence>
<feature type="domain" description="TonB-dependent receptor plug" evidence="18">
    <location>
        <begin position="136"/>
        <end position="234"/>
    </location>
</feature>
<evidence type="ECO:0000313" key="20">
    <source>
        <dbReference type="Proteomes" id="UP001244640"/>
    </source>
</evidence>
<accession>A0ABU0UAC9</accession>
<evidence type="ECO:0000256" key="2">
    <source>
        <dbReference type="ARBA" id="ARBA00009810"/>
    </source>
</evidence>
<keyword evidence="11 14" id="KW-0472">Membrane</keyword>
<comment type="similarity">
    <text evidence="2 14 15">Belongs to the TonB-dependent receptor family.</text>
</comment>
<comment type="caution">
    <text evidence="19">The sequence shown here is derived from an EMBL/GenBank/DDBJ whole genome shotgun (WGS) entry which is preliminary data.</text>
</comment>
<dbReference type="InterPro" id="IPR036942">
    <property type="entry name" value="Beta-barrel_TonB_sf"/>
</dbReference>
<dbReference type="Gene3D" id="2.60.40.1120">
    <property type="entry name" value="Carboxypeptidase-like, regulatory domain"/>
    <property type="match status" value="1"/>
</dbReference>
<dbReference type="EMBL" id="JAUTBA010000001">
    <property type="protein sequence ID" value="MDQ1151795.1"/>
    <property type="molecule type" value="Genomic_DNA"/>
</dbReference>
<evidence type="ECO:0000259" key="17">
    <source>
        <dbReference type="Pfam" id="PF00593"/>
    </source>
</evidence>
<evidence type="ECO:0000256" key="7">
    <source>
        <dbReference type="ARBA" id="ARBA00022729"/>
    </source>
</evidence>
<keyword evidence="7 16" id="KW-0732">Signal</keyword>
<feature type="domain" description="TonB-dependent receptor-like beta-barrel" evidence="17">
    <location>
        <begin position="310"/>
        <end position="793"/>
    </location>
</feature>
<dbReference type="PANTHER" id="PTHR32552">
    <property type="entry name" value="FERRICHROME IRON RECEPTOR-RELATED"/>
    <property type="match status" value="1"/>
</dbReference>
<dbReference type="InterPro" id="IPR000531">
    <property type="entry name" value="Beta-barrel_TonB"/>
</dbReference>
<dbReference type="InterPro" id="IPR037066">
    <property type="entry name" value="Plug_dom_sf"/>
</dbReference>
<feature type="chain" id="PRO_5047178817" evidence="16">
    <location>
        <begin position="22"/>
        <end position="824"/>
    </location>
</feature>
<keyword evidence="4 14" id="KW-1134">Transmembrane beta strand</keyword>
<dbReference type="InterPro" id="IPR039426">
    <property type="entry name" value="TonB-dep_rcpt-like"/>
</dbReference>
<dbReference type="InterPro" id="IPR010105">
    <property type="entry name" value="TonB_sidphr_rcpt"/>
</dbReference>
<dbReference type="InterPro" id="IPR008969">
    <property type="entry name" value="CarboxyPept-like_regulatory"/>
</dbReference>
<evidence type="ECO:0000256" key="5">
    <source>
        <dbReference type="ARBA" id="ARBA00022496"/>
    </source>
</evidence>
<evidence type="ECO:0000256" key="15">
    <source>
        <dbReference type="RuleBase" id="RU003357"/>
    </source>
</evidence>
<evidence type="ECO:0000256" key="13">
    <source>
        <dbReference type="ARBA" id="ARBA00023237"/>
    </source>
</evidence>
<dbReference type="Proteomes" id="UP001244640">
    <property type="component" value="Unassembled WGS sequence"/>
</dbReference>
<dbReference type="InterPro" id="IPR012910">
    <property type="entry name" value="Plug_dom"/>
</dbReference>
<dbReference type="Pfam" id="PF07715">
    <property type="entry name" value="Plug"/>
    <property type="match status" value="1"/>
</dbReference>
<dbReference type="SUPFAM" id="SSF49464">
    <property type="entry name" value="Carboxypeptidase regulatory domain-like"/>
    <property type="match status" value="1"/>
</dbReference>
<evidence type="ECO:0000313" key="19">
    <source>
        <dbReference type="EMBL" id="MDQ1151795.1"/>
    </source>
</evidence>
<proteinExistence type="inferred from homology"/>
<evidence type="ECO:0000256" key="1">
    <source>
        <dbReference type="ARBA" id="ARBA00004571"/>
    </source>
</evidence>
<dbReference type="PROSITE" id="PS52016">
    <property type="entry name" value="TONB_DEPENDENT_REC_3"/>
    <property type="match status" value="1"/>
</dbReference>
<evidence type="ECO:0000256" key="10">
    <source>
        <dbReference type="ARBA" id="ARBA00023077"/>
    </source>
</evidence>
<name>A0ABU0UAC9_9SPHI</name>
<keyword evidence="5" id="KW-0410">Iron transport</keyword>
<sequence>MRKIPMLVAAIWSLQLPLSHAQEKQLFNGTVLDEYNTPLAGATITVLKTNQHTATDHHGQFILPTLSKGTYDIRINAIGYKTIKQKILIDPAHPFTMTFPMFRAEEALQTVEIYGRKEKSYRNTQSFIGSKTETKLRDLPQSVSYATKELIADQGLMRVGEIVKNFSGVNQFTFYDDITIRGFRINGGSNTQLVNGMRTTTGFWKQPLANYLERVEVLKGPSSALFGNASPGGVVNRVTKKPLDEARKSLQFSVGSFNNLRALADFTGPMTSDKTLLYRLNIGYENAQSFRDLQFDKNLVLAPSFSFIPSENTRINFDMVYNDSKSRLDRGQSVFANGDLYSTPISQSMSTANDFLNEQTYMVTASLNHRFTDKLSFNASYMKTGYAEDLSEHRSANAYAVDGKGANIENMVARQVFIRNKKRFVDNITAFFNYNVNTGVLSHKLIAGYDYAQEVLPVGGSQLTASGYRNKDNTGSIAKFDPKMINNYLLDKNGNPVPNVSSFDLSNPLISQELQDESKYFFAPASTATTSVAPTYYHLNALYVQDQLTLGPLQLLLGLRYENYKDIANYKTDQAENVHQDVLLPRFGAVYTINPQINLYGTYVKGYNPQTASALANPNAGGPFDPLENDMTEFGLKTAWLDGKLQASTAIYQINQKNTLYPAPTAANAELMEQIGKERSKGIEFDIQGQILPYWSIIASYAYNDARITKGGNNEELNKQKPNAPRNTANIWTRFSIPSGKAKGLGIGVGANYVDKRNLSIKQYQSVPSYSLLNAALYYSIGKVQLQANFNNITNKTHWVGGYDYIRLFPGAPRNFLLTLGYTF</sequence>
<dbReference type="Gene3D" id="2.40.170.20">
    <property type="entry name" value="TonB-dependent receptor, beta-barrel domain"/>
    <property type="match status" value="1"/>
</dbReference>
<evidence type="ECO:0000256" key="9">
    <source>
        <dbReference type="ARBA" id="ARBA00023065"/>
    </source>
</evidence>
<keyword evidence="8" id="KW-0408">Iron</keyword>
<keyword evidence="10 15" id="KW-0798">TonB box</keyword>
<dbReference type="RefSeq" id="WP_307187229.1">
    <property type="nucleotide sequence ID" value="NZ_JAUTBA010000001.1"/>
</dbReference>
<evidence type="ECO:0000256" key="11">
    <source>
        <dbReference type="ARBA" id="ARBA00023136"/>
    </source>
</evidence>
<evidence type="ECO:0000259" key="18">
    <source>
        <dbReference type="Pfam" id="PF07715"/>
    </source>
</evidence>
<organism evidence="19 20">
    <name type="scientific">Sphingobacterium zeae</name>
    <dbReference type="NCBI Taxonomy" id="1776859"/>
    <lineage>
        <taxon>Bacteria</taxon>
        <taxon>Pseudomonadati</taxon>
        <taxon>Bacteroidota</taxon>
        <taxon>Sphingobacteriia</taxon>
        <taxon>Sphingobacteriales</taxon>
        <taxon>Sphingobacteriaceae</taxon>
        <taxon>Sphingobacterium</taxon>
    </lineage>
</organism>
<evidence type="ECO:0000256" key="8">
    <source>
        <dbReference type="ARBA" id="ARBA00023004"/>
    </source>
</evidence>
<evidence type="ECO:0000256" key="14">
    <source>
        <dbReference type="PROSITE-ProRule" id="PRU01360"/>
    </source>
</evidence>
<comment type="subcellular location">
    <subcellularLocation>
        <location evidence="1 14">Cell outer membrane</location>
        <topology evidence="1 14">Multi-pass membrane protein</topology>
    </subcellularLocation>
</comment>
<keyword evidence="13 14" id="KW-0998">Cell outer membrane</keyword>
<keyword evidence="6 14" id="KW-0812">Transmembrane</keyword>
<dbReference type="Gene3D" id="2.170.130.10">
    <property type="entry name" value="TonB-dependent receptor, plug domain"/>
    <property type="match status" value="1"/>
</dbReference>
<reference evidence="19 20" key="1">
    <citation type="submission" date="2023-07" db="EMBL/GenBank/DDBJ databases">
        <title>Functional and genomic diversity of the sorghum phyllosphere microbiome.</title>
        <authorList>
            <person name="Shade A."/>
        </authorList>
    </citation>
    <scope>NUCLEOTIDE SEQUENCE [LARGE SCALE GENOMIC DNA]</scope>
    <source>
        <strain evidence="19 20">SORGH_AS_0892</strain>
    </source>
</reference>
<gene>
    <name evidence="19" type="ORF">QE382_003779</name>
</gene>
<evidence type="ECO:0000256" key="16">
    <source>
        <dbReference type="SAM" id="SignalP"/>
    </source>
</evidence>
<evidence type="ECO:0000256" key="3">
    <source>
        <dbReference type="ARBA" id="ARBA00022448"/>
    </source>
</evidence>
<dbReference type="PANTHER" id="PTHR32552:SF68">
    <property type="entry name" value="FERRICHROME OUTER MEMBRANE TRANSPORTER_PHAGE RECEPTOR"/>
    <property type="match status" value="1"/>
</dbReference>
<dbReference type="Pfam" id="PF00593">
    <property type="entry name" value="TonB_dep_Rec_b-barrel"/>
    <property type="match status" value="1"/>
</dbReference>
<dbReference type="SUPFAM" id="SSF56935">
    <property type="entry name" value="Porins"/>
    <property type="match status" value="1"/>
</dbReference>
<protein>
    <submittedName>
        <fullName evidence="19">Iron complex outermembrane receptor protein</fullName>
    </submittedName>
</protein>
<feature type="signal peptide" evidence="16">
    <location>
        <begin position="1"/>
        <end position="21"/>
    </location>
</feature>
<keyword evidence="3 14" id="KW-0813">Transport</keyword>
<keyword evidence="12 19" id="KW-0675">Receptor</keyword>
<keyword evidence="20" id="KW-1185">Reference proteome</keyword>
<evidence type="ECO:0000256" key="4">
    <source>
        <dbReference type="ARBA" id="ARBA00022452"/>
    </source>
</evidence>